<feature type="compositionally biased region" description="Basic and acidic residues" evidence="1">
    <location>
        <begin position="857"/>
        <end position="867"/>
    </location>
</feature>
<keyword evidence="2" id="KW-0732">Signal</keyword>
<accession>B1XXQ6</accession>
<sequence precursor="true">MRGLMRARVLAALLLVCALSWLAAPTLAQRVSDVRGTRHNLSVDGPGTTRAAAGGTTGGVTEVCVFCHTPHGASQADLGGAALRAPLWNRRVPAGTTYTPYTSSSLDAQVILDGLNAQPGGSSKLCLSCHDGTLAIGNVNVLNGTQNVTIPMTGTAAGGTMPAGEGAQSGFTRLLGNDLRNDHPISLTFNSALATRDGELRPVDATQRWPAGSGTVLGLRSPGNKPLLPLEPTGTNGTGQVQCATCHDPHIRELDASKGNQKFLRTQRFQESAPSAAHNVAADIICLSCHDKNQAIGGWAYSAHARPDVADETFRDAAATLREFPTGLPVWKASCLSCHDTHTVQGARRLTREGTDAPLPVGNPLAAKQGGNPALENTCYQCHTTAAKSVLNSVLQVPNIESEFSLAVRMPITTSDQGGVTDEVHDIGGSFADFSLDCSSPANRCGADFVESRSLLARRHAECTDCHNPHRVVKFRSFAGGVAGITGAPDAAGTHRHDEVTGYTHSNIASGVLRGGWGVEPNYASTSFQALPSGYTVKRGDPGASIDTSVGAAYVTREYQICLKCHSDYGYPDNNAYPLGNRPALGHSGGTPVGSNNLTVYTNQAKEFQAPLSHRGDGTGPNSGAGSIYATNNHRSWHPVMDATGRNAPNAAAFRAPWGNAIGSQTMYCSDCHGANTPDTSVVPPGGEDGTPWGPHGSNNNFLLKGVWNSTVGGGGGAAANGLCFKCHNPATYASAGGGGTTGFRGGGENNLHAFHTDKIGDIRCSWCHVAVPHGWKNKALLVNLNDVGPEAGRAGNEEWRENAPGQAYNQEPYYLNAKLKVRTFATSGNWTDTNCGSNNSATTFGTNGNNTGNGRDWMRDVCENPP</sequence>
<feature type="region of interest" description="Disordered" evidence="1">
    <location>
        <begin position="846"/>
        <end position="867"/>
    </location>
</feature>
<evidence type="ECO:0000256" key="2">
    <source>
        <dbReference type="SAM" id="SignalP"/>
    </source>
</evidence>
<organism evidence="3 4">
    <name type="scientific">Leptothrix cholodnii (strain ATCC 51168 / LMG 8142 / SP-6)</name>
    <name type="common">Leptothrix discophora (strain SP-6)</name>
    <dbReference type="NCBI Taxonomy" id="395495"/>
    <lineage>
        <taxon>Bacteria</taxon>
        <taxon>Pseudomonadati</taxon>
        <taxon>Pseudomonadota</taxon>
        <taxon>Betaproteobacteria</taxon>
        <taxon>Burkholderiales</taxon>
        <taxon>Sphaerotilaceae</taxon>
        <taxon>Leptothrix</taxon>
    </lineage>
</organism>
<evidence type="ECO:0000313" key="4">
    <source>
        <dbReference type="Proteomes" id="UP000001693"/>
    </source>
</evidence>
<evidence type="ECO:0000256" key="1">
    <source>
        <dbReference type="SAM" id="MobiDB-lite"/>
    </source>
</evidence>
<feature type="compositionally biased region" description="Low complexity" evidence="1">
    <location>
        <begin position="846"/>
        <end position="855"/>
    </location>
</feature>
<gene>
    <name evidence="3" type="ordered locus">Lcho_4123</name>
</gene>
<keyword evidence="4" id="KW-1185">Reference proteome</keyword>
<dbReference type="SUPFAM" id="SSF48695">
    <property type="entry name" value="Multiheme cytochromes"/>
    <property type="match status" value="3"/>
</dbReference>
<dbReference type="InterPro" id="IPR036280">
    <property type="entry name" value="Multihaem_cyt_sf"/>
</dbReference>
<dbReference type="Proteomes" id="UP000001693">
    <property type="component" value="Chromosome"/>
</dbReference>
<dbReference type="Gene3D" id="1.10.1130.10">
    <property type="entry name" value="Flavocytochrome C3, Chain A"/>
    <property type="match status" value="1"/>
</dbReference>
<dbReference type="HOGENOM" id="CLU_017029_0_0_4"/>
<dbReference type="EMBL" id="CP001013">
    <property type="protein sequence ID" value="ACB36375.1"/>
    <property type="molecule type" value="Genomic_DNA"/>
</dbReference>
<feature type="signal peptide" evidence="2">
    <location>
        <begin position="1"/>
        <end position="23"/>
    </location>
</feature>
<evidence type="ECO:0000313" key="3">
    <source>
        <dbReference type="EMBL" id="ACB36375.1"/>
    </source>
</evidence>
<evidence type="ECO:0008006" key="5">
    <source>
        <dbReference type="Google" id="ProtNLM"/>
    </source>
</evidence>
<proteinExistence type="predicted"/>
<name>B1XXQ6_LEPCP</name>
<dbReference type="AlphaFoldDB" id="B1XXQ6"/>
<dbReference type="eggNOG" id="COG3303">
    <property type="taxonomic scope" value="Bacteria"/>
</dbReference>
<dbReference type="STRING" id="395495.Lcho_4123"/>
<feature type="region of interest" description="Disordered" evidence="1">
    <location>
        <begin position="205"/>
        <end position="224"/>
    </location>
</feature>
<dbReference type="KEGG" id="lch:Lcho_4123"/>
<reference evidence="3 4" key="1">
    <citation type="submission" date="2008-03" db="EMBL/GenBank/DDBJ databases">
        <title>Complete sequence of Leptothrix cholodnii SP-6.</title>
        <authorList>
            <consortium name="US DOE Joint Genome Institute"/>
            <person name="Copeland A."/>
            <person name="Lucas S."/>
            <person name="Lapidus A."/>
            <person name="Glavina del Rio T."/>
            <person name="Dalin E."/>
            <person name="Tice H."/>
            <person name="Bruce D."/>
            <person name="Goodwin L."/>
            <person name="Pitluck S."/>
            <person name="Chertkov O."/>
            <person name="Brettin T."/>
            <person name="Detter J.C."/>
            <person name="Han C."/>
            <person name="Kuske C.R."/>
            <person name="Schmutz J."/>
            <person name="Larimer F."/>
            <person name="Land M."/>
            <person name="Hauser L."/>
            <person name="Kyrpides N."/>
            <person name="Lykidis A."/>
            <person name="Emerson D."/>
            <person name="Richardson P."/>
        </authorList>
    </citation>
    <scope>NUCLEOTIDE SEQUENCE [LARGE SCALE GENOMIC DNA]</scope>
    <source>
        <strain evidence="4">ATCC 51168 / LMG 8142 / SP-6</strain>
    </source>
</reference>
<feature type="chain" id="PRO_5002773188" description="Doubled CXXCH motif domain-containing protein" evidence="2">
    <location>
        <begin position="24"/>
        <end position="867"/>
    </location>
</feature>
<protein>
    <recommendedName>
        <fullName evidence="5">Doubled CXXCH motif domain-containing protein</fullName>
    </recommendedName>
</protein>